<evidence type="ECO:0000256" key="6">
    <source>
        <dbReference type="ARBA" id="ARBA00022840"/>
    </source>
</evidence>
<keyword evidence="12" id="KW-1185">Reference proteome</keyword>
<name>A0ABD3MSU6_9STRA</name>
<protein>
    <recommendedName>
        <fullName evidence="10">ABC transmembrane type-1 domain-containing protein</fullName>
    </recommendedName>
</protein>
<evidence type="ECO:0000256" key="8">
    <source>
        <dbReference type="ARBA" id="ARBA00023136"/>
    </source>
</evidence>
<dbReference type="GO" id="GO:0016020">
    <property type="term" value="C:membrane"/>
    <property type="evidence" value="ECO:0007669"/>
    <property type="project" value="UniProtKB-SubCell"/>
</dbReference>
<keyword evidence="3" id="KW-0813">Transport</keyword>
<feature type="transmembrane region" description="Helical" evidence="9">
    <location>
        <begin position="227"/>
        <end position="257"/>
    </location>
</feature>
<evidence type="ECO:0000256" key="2">
    <source>
        <dbReference type="ARBA" id="ARBA00009726"/>
    </source>
</evidence>
<dbReference type="Proteomes" id="UP001530400">
    <property type="component" value="Unassembled WGS sequence"/>
</dbReference>
<evidence type="ECO:0000256" key="4">
    <source>
        <dbReference type="ARBA" id="ARBA00022692"/>
    </source>
</evidence>
<dbReference type="InterPro" id="IPR036640">
    <property type="entry name" value="ABC1_TM_sf"/>
</dbReference>
<evidence type="ECO:0000256" key="9">
    <source>
        <dbReference type="SAM" id="Phobius"/>
    </source>
</evidence>
<accession>A0ABD3MSU6</accession>
<dbReference type="InterPro" id="IPR011527">
    <property type="entry name" value="ABC1_TM_dom"/>
</dbReference>
<evidence type="ECO:0000256" key="7">
    <source>
        <dbReference type="ARBA" id="ARBA00022989"/>
    </source>
</evidence>
<dbReference type="InterPro" id="IPR050173">
    <property type="entry name" value="ABC_transporter_C-like"/>
</dbReference>
<dbReference type="SUPFAM" id="SSF90123">
    <property type="entry name" value="ABC transporter transmembrane region"/>
    <property type="match status" value="1"/>
</dbReference>
<dbReference type="InterPro" id="IPR044746">
    <property type="entry name" value="ABCC_6TM_D1"/>
</dbReference>
<dbReference type="GO" id="GO:0005524">
    <property type="term" value="F:ATP binding"/>
    <property type="evidence" value="ECO:0007669"/>
    <property type="project" value="UniProtKB-KW"/>
</dbReference>
<gene>
    <name evidence="11" type="ORF">ACHAWO_009346</name>
</gene>
<dbReference type="Gene3D" id="1.20.1560.10">
    <property type="entry name" value="ABC transporter type 1, transmembrane domain"/>
    <property type="match status" value="1"/>
</dbReference>
<dbReference type="AlphaFoldDB" id="A0ABD3MSU6"/>
<comment type="subcellular location">
    <subcellularLocation>
        <location evidence="1">Membrane</location>
        <topology evidence="1">Multi-pass membrane protein</topology>
    </subcellularLocation>
</comment>
<organism evidence="11 12">
    <name type="scientific">Cyclotella atomus</name>
    <dbReference type="NCBI Taxonomy" id="382360"/>
    <lineage>
        <taxon>Eukaryota</taxon>
        <taxon>Sar</taxon>
        <taxon>Stramenopiles</taxon>
        <taxon>Ochrophyta</taxon>
        <taxon>Bacillariophyta</taxon>
        <taxon>Coscinodiscophyceae</taxon>
        <taxon>Thalassiosirophycidae</taxon>
        <taxon>Stephanodiscales</taxon>
        <taxon>Stephanodiscaceae</taxon>
        <taxon>Cyclotella</taxon>
    </lineage>
</organism>
<comment type="similarity">
    <text evidence="2">Belongs to the ABC transporter superfamily. ABCC family. Conjugate transporter (TC 3.A.1.208) subfamily.</text>
</comment>
<keyword evidence="8 9" id="KW-0472">Membrane</keyword>
<reference evidence="11 12" key="1">
    <citation type="submission" date="2024-10" db="EMBL/GenBank/DDBJ databases">
        <title>Updated reference genomes for cyclostephanoid diatoms.</title>
        <authorList>
            <person name="Roberts W.R."/>
            <person name="Alverson A.J."/>
        </authorList>
    </citation>
    <scope>NUCLEOTIDE SEQUENCE [LARGE SCALE GENOMIC DNA]</scope>
    <source>
        <strain evidence="11 12">AJA010-31</strain>
    </source>
</reference>
<evidence type="ECO:0000256" key="3">
    <source>
        <dbReference type="ARBA" id="ARBA00022448"/>
    </source>
</evidence>
<evidence type="ECO:0000313" key="11">
    <source>
        <dbReference type="EMBL" id="KAL3766532.1"/>
    </source>
</evidence>
<evidence type="ECO:0000259" key="10">
    <source>
        <dbReference type="PROSITE" id="PS50929"/>
    </source>
</evidence>
<feature type="transmembrane region" description="Helical" evidence="9">
    <location>
        <begin position="328"/>
        <end position="348"/>
    </location>
</feature>
<feature type="domain" description="ABC transmembrane type-1" evidence="10">
    <location>
        <begin position="105"/>
        <end position="386"/>
    </location>
</feature>
<dbReference type="PANTHER" id="PTHR24223">
    <property type="entry name" value="ATP-BINDING CASSETTE SUB-FAMILY C"/>
    <property type="match status" value="1"/>
</dbReference>
<dbReference type="PANTHER" id="PTHR24223:SF456">
    <property type="entry name" value="MULTIDRUG RESISTANCE-ASSOCIATED PROTEIN LETHAL(2)03659"/>
    <property type="match status" value="1"/>
</dbReference>
<dbReference type="PROSITE" id="PS50929">
    <property type="entry name" value="ABC_TM1F"/>
    <property type="match status" value="1"/>
</dbReference>
<dbReference type="Pfam" id="PF00664">
    <property type="entry name" value="ABC_membrane"/>
    <property type="match status" value="1"/>
</dbReference>
<keyword evidence="6" id="KW-0067">ATP-binding</keyword>
<proteinExistence type="inferred from homology"/>
<keyword evidence="7 9" id="KW-1133">Transmembrane helix</keyword>
<evidence type="ECO:0000256" key="1">
    <source>
        <dbReference type="ARBA" id="ARBA00004141"/>
    </source>
</evidence>
<evidence type="ECO:0000313" key="12">
    <source>
        <dbReference type="Proteomes" id="UP001530400"/>
    </source>
</evidence>
<dbReference type="EMBL" id="JALLPJ020001384">
    <property type="protein sequence ID" value="KAL3766532.1"/>
    <property type="molecule type" value="Genomic_DNA"/>
</dbReference>
<sequence length="401" mass="45595">MARGRFQFIGCKSIVQSIWSVYNRWTYSYMNRIFNKGALQKHDKSVDAQLSQNDLYQTPKNDQASLLNEKFWKVYKEQKKLSTKDNYSHFLRTLWILVKPTFVPAGFCQLFALSSQLSFPMCVMKLLQAVENDGNIVQETLPCVVAIFFLSIINALCTHRYQILSYQSGIIIRTAMTCAIYEQSLNLSPKGRSGGLTYGNVTNLVATDTQKLFDVFHELHQIWSCPLAILIVVIMLFVIIGPSCLVGAFILIGLVPLSKKVAHTIVMIRKNRVAVADERIEIVSAILQDIKITKLNNYEDQFEKRVQDARSREMALVKKEQSVWGMTLVIRVFTPVLASFFTFTTYVLSSEDNIMTASVVFTLAMLFNMLKFPINQAGQLLSKAALGVQAAHRVHQFMERE</sequence>
<dbReference type="CDD" id="cd18579">
    <property type="entry name" value="ABC_6TM_ABCC_D1"/>
    <property type="match status" value="1"/>
</dbReference>
<comment type="caution">
    <text evidence="11">The sequence shown here is derived from an EMBL/GenBank/DDBJ whole genome shotgun (WGS) entry which is preliminary data.</text>
</comment>
<keyword evidence="5" id="KW-0547">Nucleotide-binding</keyword>
<keyword evidence="4 9" id="KW-0812">Transmembrane</keyword>
<evidence type="ECO:0000256" key="5">
    <source>
        <dbReference type="ARBA" id="ARBA00022741"/>
    </source>
</evidence>